<keyword evidence="3" id="KW-1185">Reference proteome</keyword>
<sequence>MANFSNRLQDLLGNPVFNTGIGLLAGQSFPAASQFASEREMASLRNNAVRDELRQRQRQAKLQQQIRGLLGEAGPQTQSGNGRPALSGGAGTPALQTPDGRQKLMGLLAEADPAGFNQNLTQGLLGAMFAAPNAKFTTNIGKLFSDLETAEQQGNAEAATALRAEIQRNAGTAVDFDDLRNTRNDVIKNSADFVEARAGFDRVETGFSAGTAPGDLAGTFGFMKLLDPGSTVREGEQATVRNARGIPEQIRGIYNRLLNGESLTPNQRLEFRSQALAQLRDASTRQNKLIEDARGFAQRNGLPVSDVVPQYLIPGTLPELAATPAGQAHGQPLTEAERAELQQLRKEFGIGH</sequence>
<evidence type="ECO:0000313" key="2">
    <source>
        <dbReference type="EMBL" id="ANO50848.1"/>
    </source>
</evidence>
<evidence type="ECO:0000313" key="3">
    <source>
        <dbReference type="Proteomes" id="UP000092695"/>
    </source>
</evidence>
<evidence type="ECO:0000256" key="1">
    <source>
        <dbReference type="SAM" id="MobiDB-lite"/>
    </source>
</evidence>
<organism evidence="2 3">
    <name type="scientific">Woeseia oceani</name>
    <dbReference type="NCBI Taxonomy" id="1548547"/>
    <lineage>
        <taxon>Bacteria</taxon>
        <taxon>Pseudomonadati</taxon>
        <taxon>Pseudomonadota</taxon>
        <taxon>Gammaproteobacteria</taxon>
        <taxon>Woeseiales</taxon>
        <taxon>Woeseiaceae</taxon>
        <taxon>Woeseia</taxon>
    </lineage>
</organism>
<proteinExistence type="predicted"/>
<name>A0A193LEF8_9GAMM</name>
<dbReference type="STRING" id="1548547.BA177_06175"/>
<dbReference type="KEGG" id="woc:BA177_06175"/>
<dbReference type="Proteomes" id="UP000092695">
    <property type="component" value="Chromosome"/>
</dbReference>
<protein>
    <submittedName>
        <fullName evidence="2">Uncharacterized protein</fullName>
    </submittedName>
</protein>
<reference evidence="2 3" key="1">
    <citation type="submission" date="2016-06" db="EMBL/GenBank/DDBJ databases">
        <title>Complete genome sequence of a deep-branching marine Gamma Proteobacterium Woeseia oceani type strain XK5.</title>
        <authorList>
            <person name="Mu D."/>
            <person name="Du Z."/>
        </authorList>
    </citation>
    <scope>NUCLEOTIDE SEQUENCE [LARGE SCALE GENOMIC DNA]</scope>
    <source>
        <strain evidence="2 3">XK5</strain>
    </source>
</reference>
<gene>
    <name evidence="2" type="ORF">BA177_06175</name>
</gene>
<accession>A0A193LEF8</accession>
<dbReference type="EMBL" id="CP016268">
    <property type="protein sequence ID" value="ANO50848.1"/>
    <property type="molecule type" value="Genomic_DNA"/>
</dbReference>
<dbReference type="AlphaFoldDB" id="A0A193LEF8"/>
<feature type="region of interest" description="Disordered" evidence="1">
    <location>
        <begin position="71"/>
        <end position="99"/>
    </location>
</feature>